<protein>
    <submittedName>
        <fullName evidence="3">Phage anti-repressor protein</fullName>
    </submittedName>
</protein>
<sequence>MNNELIKITKDDNGNSVVSGRDLHEFLGIGTEYKKWFSRMTEYGFVENTDFVRVAQKCHTPGGIQNITDHALTLDMAKEISMIQRTEKGKQARQYFIEVEKAFKEQYRLPQTPEEKLALTMEVTTRINKRLGKVEEKIIEIENKQEINSDQRYKLWVTRNRKAVEVLGGKESDAYQDKSLTRKVFRALERDLKDNFTISRYEDLRRDEFDSAIKFIENWYPPYPLKREISLKNSQMRIV</sequence>
<proteinExistence type="predicted"/>
<dbReference type="InterPro" id="IPR018878">
    <property type="entry name" value="ORF6C_dom"/>
</dbReference>
<organism evidence="3">
    <name type="scientific">Ligilactobacillus salivarius cp400</name>
    <dbReference type="NCBI Taxonomy" id="1273133"/>
    <lineage>
        <taxon>Bacteria</taxon>
        <taxon>Bacillati</taxon>
        <taxon>Bacillota</taxon>
        <taxon>Bacilli</taxon>
        <taxon>Lactobacillales</taxon>
        <taxon>Lactobacillaceae</taxon>
        <taxon>Ligilactobacillus</taxon>
    </lineage>
</organism>
<reference evidence="3" key="2">
    <citation type="journal article" date="2014" name="Genome Announc.">
        <title>Draft Genome Sequence of a Novel Lactobacillus salivarius Strain Isolated from Piglet.</title>
        <authorList>
            <person name="Mackenzie D.A."/>
            <person name="McLay K."/>
            <person name="Roos S."/>
            <person name="Walter J."/>
            <person name="Swarbreck D."/>
            <person name="Drou N."/>
            <person name="Crossman L.C."/>
            <person name="Juge N."/>
        </authorList>
    </citation>
    <scope>NUCLEOTIDE SEQUENCE [LARGE SCALE GENOMIC DNA]</scope>
    <source>
        <strain>cp400</strain>
    </source>
</reference>
<comment type="caution">
    <text evidence="3">The sequence shown here is derived from an EMBL/GenBank/DDBJ whole genome shotgun (WGS) entry which is preliminary data.</text>
</comment>
<dbReference type="InterPro" id="IPR013557">
    <property type="entry name" value="AntA/B_antirep"/>
</dbReference>
<dbReference type="Pfam" id="PF10552">
    <property type="entry name" value="ORF6C"/>
    <property type="match status" value="1"/>
</dbReference>
<dbReference type="Pfam" id="PF08346">
    <property type="entry name" value="AntA"/>
    <property type="match status" value="1"/>
</dbReference>
<evidence type="ECO:0000259" key="2">
    <source>
        <dbReference type="Pfam" id="PF10552"/>
    </source>
</evidence>
<accession>V6DM37</accession>
<dbReference type="EMBL" id="CBVR010000010">
    <property type="protein sequence ID" value="CDK35077.1"/>
    <property type="molecule type" value="Genomic_DNA"/>
</dbReference>
<reference evidence="3" key="1">
    <citation type="submission" date="2013-10" db="EMBL/GenBank/DDBJ databases">
        <authorList>
            <person name="Crossman L."/>
        </authorList>
    </citation>
    <scope>NUCLEOTIDE SEQUENCE</scope>
</reference>
<gene>
    <name evidence="3" type="ORF">LSCP400_08831</name>
</gene>
<evidence type="ECO:0000313" key="3">
    <source>
        <dbReference type="EMBL" id="CDK35077.1"/>
    </source>
</evidence>
<name>V6DM37_9LACO</name>
<evidence type="ECO:0000259" key="1">
    <source>
        <dbReference type="Pfam" id="PF08346"/>
    </source>
</evidence>
<feature type="domain" description="AntA/AntB antirepressor" evidence="1">
    <location>
        <begin position="18"/>
        <end position="86"/>
    </location>
</feature>
<dbReference type="AlphaFoldDB" id="V6DM37"/>
<feature type="domain" description="ORF6C" evidence="2">
    <location>
        <begin position="117"/>
        <end position="229"/>
    </location>
</feature>